<gene>
    <name evidence="9" type="ORF">KB893_008375</name>
    <name evidence="8" type="ORF">KB893_02565</name>
</gene>
<keyword evidence="10" id="KW-1185">Reference proteome</keyword>
<reference evidence="9 10" key="1">
    <citation type="journal article" date="2021" name="Microbiol. Resour. Announc.">
        <title>Draft Genome Sequence of Coralloluteibacterium stylophorae LMG 29479T.</title>
        <authorList>
            <person name="Karlyshev A.V."/>
            <person name="Kudryashova E.B."/>
            <person name="Ariskina E.V."/>
            <person name="Conroy A.P."/>
            <person name="Abidueva E.Y."/>
        </authorList>
    </citation>
    <scope>NUCLEOTIDE SEQUENCE [LARGE SCALE GENOMIC DNA]</scope>
    <source>
        <strain evidence="9 10">LMG 29479</strain>
    </source>
</reference>
<dbReference type="Proteomes" id="UP000675747">
    <property type="component" value="Unassembled WGS sequence"/>
</dbReference>
<sequence>MSPAPESRASRTARASLWVTSGKVLARGIDFLLLLVLARVLSPEDFGLVAMAMTPVLIVEAILEVPVVQAILRVREPVDATYDTAFTLAVLRGLALAVVLAGIAWPLAEFYDEPRLPLLLCVLAIAPVLRGTLSPRMAVFMRDMDFRRDFVLELAGKGTAFVVAVIVAFATRSHWAIVAATLATPLTMNLLSYRMAPYRPRLGLSQWPQFADMLGWNSLAQLISAVNWQSDRLLLPRFVDTDTVGRYSMASNLTGIPQQAIVLPMTRPLMAAFSQVESTAGLAGAYRKASAAVFAVAAPILLAMGLLAEPLIRLALGREWLAAAPLLQWLAIGTLASLPVMPMAPLAMAMDRTRLVTLRMFAELVVKLPLLLWGLMQYGAEGAVAARNASIVIAAVVAMLLVRRLTGLGVVRQIRALARSMLALAAMAGVLVLLAPPVGEDMTALVLRTALAGAAGVAAYGLISILLWMAAGRPPGMEATAWAQAMRRLSRRG</sequence>
<feature type="transmembrane region" description="Helical" evidence="7">
    <location>
        <begin position="84"/>
        <end position="105"/>
    </location>
</feature>
<dbReference type="EMBL" id="JAGQFT010000009">
    <property type="protein sequence ID" value="MBR0561408.1"/>
    <property type="molecule type" value="Genomic_DNA"/>
</dbReference>
<keyword evidence="4 7" id="KW-0812">Transmembrane</keyword>
<comment type="similarity">
    <text evidence="2">Belongs to the polysaccharide synthase family.</text>
</comment>
<dbReference type="GO" id="GO:0005886">
    <property type="term" value="C:plasma membrane"/>
    <property type="evidence" value="ECO:0007669"/>
    <property type="project" value="UniProtKB-SubCell"/>
</dbReference>
<evidence type="ECO:0000256" key="2">
    <source>
        <dbReference type="ARBA" id="ARBA00007430"/>
    </source>
</evidence>
<dbReference type="Pfam" id="PF13440">
    <property type="entry name" value="Polysacc_synt_3"/>
    <property type="match status" value="1"/>
</dbReference>
<evidence type="ECO:0000256" key="1">
    <source>
        <dbReference type="ARBA" id="ARBA00004651"/>
    </source>
</evidence>
<dbReference type="InterPro" id="IPR050833">
    <property type="entry name" value="Poly_Biosynth_Transport"/>
</dbReference>
<evidence type="ECO:0000313" key="8">
    <source>
        <dbReference type="EMBL" id="MBR0561408.1"/>
    </source>
</evidence>
<feature type="transmembrane region" description="Helical" evidence="7">
    <location>
        <begin position="48"/>
        <end position="72"/>
    </location>
</feature>
<feature type="transmembrane region" description="Helical" evidence="7">
    <location>
        <begin position="117"/>
        <end position="138"/>
    </location>
</feature>
<evidence type="ECO:0000256" key="5">
    <source>
        <dbReference type="ARBA" id="ARBA00022989"/>
    </source>
</evidence>
<dbReference type="CDD" id="cd13127">
    <property type="entry name" value="MATE_tuaB_like"/>
    <property type="match status" value="1"/>
</dbReference>
<evidence type="ECO:0000313" key="10">
    <source>
        <dbReference type="Proteomes" id="UP000675747"/>
    </source>
</evidence>
<evidence type="ECO:0000256" key="3">
    <source>
        <dbReference type="ARBA" id="ARBA00022475"/>
    </source>
</evidence>
<dbReference type="PANTHER" id="PTHR30250">
    <property type="entry name" value="PST FAMILY PREDICTED COLANIC ACID TRANSPORTER"/>
    <property type="match status" value="1"/>
</dbReference>
<comment type="caution">
    <text evidence="8">The sequence shown here is derived from an EMBL/GenBank/DDBJ whole genome shotgun (WGS) entry which is preliminary data.</text>
</comment>
<keyword evidence="5 7" id="KW-1133">Transmembrane helix</keyword>
<feature type="transmembrane region" description="Helical" evidence="7">
    <location>
        <begin position="356"/>
        <end position="376"/>
    </location>
</feature>
<keyword evidence="6 7" id="KW-0472">Membrane</keyword>
<keyword evidence="3" id="KW-1003">Cell membrane</keyword>
<dbReference type="RefSeq" id="WP_211925377.1">
    <property type="nucleotide sequence ID" value="NZ_JAGQFT020000004.1"/>
</dbReference>
<accession>A0A8J7VT93</accession>
<evidence type="ECO:0000256" key="7">
    <source>
        <dbReference type="SAM" id="Phobius"/>
    </source>
</evidence>
<organism evidence="8">
    <name type="scientific">Coralloluteibacterium stylophorae</name>
    <dbReference type="NCBI Taxonomy" id="1776034"/>
    <lineage>
        <taxon>Bacteria</taxon>
        <taxon>Pseudomonadati</taxon>
        <taxon>Pseudomonadota</taxon>
        <taxon>Gammaproteobacteria</taxon>
        <taxon>Lysobacterales</taxon>
        <taxon>Lysobacteraceae</taxon>
        <taxon>Coralloluteibacterium</taxon>
    </lineage>
</organism>
<feature type="transmembrane region" description="Helical" evidence="7">
    <location>
        <begin position="320"/>
        <end position="344"/>
    </location>
</feature>
<protein>
    <submittedName>
        <fullName evidence="8">Lipopolysaccharide biosynthesis protein</fullName>
    </submittedName>
</protein>
<proteinExistence type="inferred from homology"/>
<dbReference type="PANTHER" id="PTHR30250:SF10">
    <property type="entry name" value="LIPOPOLYSACCHARIDE BIOSYNTHESIS PROTEIN WZXC"/>
    <property type="match status" value="1"/>
</dbReference>
<dbReference type="AlphaFoldDB" id="A0A8J7VT93"/>
<evidence type="ECO:0000256" key="4">
    <source>
        <dbReference type="ARBA" id="ARBA00022692"/>
    </source>
</evidence>
<evidence type="ECO:0000313" key="9">
    <source>
        <dbReference type="EMBL" id="MBS7457152.1"/>
    </source>
</evidence>
<evidence type="ECO:0000256" key="6">
    <source>
        <dbReference type="ARBA" id="ARBA00023136"/>
    </source>
</evidence>
<feature type="transmembrane region" description="Helical" evidence="7">
    <location>
        <begin position="445"/>
        <end position="468"/>
    </location>
</feature>
<name>A0A8J7VT93_9GAMM</name>
<reference evidence="8" key="2">
    <citation type="submission" date="2021-04" db="EMBL/GenBank/DDBJ databases">
        <authorList>
            <person name="Karlyshev A.V."/>
        </authorList>
    </citation>
    <scope>NUCLEOTIDE SEQUENCE</scope>
    <source>
        <strain evidence="8">LMG 29479</strain>
    </source>
</reference>
<feature type="transmembrane region" description="Helical" evidence="7">
    <location>
        <begin position="382"/>
        <end position="402"/>
    </location>
</feature>
<comment type="subcellular location">
    <subcellularLocation>
        <location evidence="1">Cell membrane</location>
        <topology evidence="1">Multi-pass membrane protein</topology>
    </subcellularLocation>
</comment>
<dbReference type="EMBL" id="JAGQFT020000004">
    <property type="protein sequence ID" value="MBS7457152.1"/>
    <property type="molecule type" value="Genomic_DNA"/>
</dbReference>
<feature type="transmembrane region" description="Helical" evidence="7">
    <location>
        <begin position="422"/>
        <end position="439"/>
    </location>
</feature>
<feature type="transmembrane region" description="Helical" evidence="7">
    <location>
        <begin position="175"/>
        <end position="193"/>
    </location>
</feature>
<feature type="transmembrane region" description="Helical" evidence="7">
    <location>
        <begin position="150"/>
        <end position="169"/>
    </location>
</feature>
<feature type="transmembrane region" description="Helical" evidence="7">
    <location>
        <begin position="289"/>
        <end position="308"/>
    </location>
</feature>